<keyword evidence="5 6" id="KW-0472">Membrane</keyword>
<dbReference type="AlphaFoldDB" id="A0A2T9JHX3"/>
<dbReference type="RefSeq" id="WP_123059913.1">
    <property type="nucleotide sequence ID" value="NZ_QDKP01000033.1"/>
</dbReference>
<evidence type="ECO:0000259" key="7">
    <source>
        <dbReference type="Pfam" id="PF02687"/>
    </source>
</evidence>
<evidence type="ECO:0000313" key="8">
    <source>
        <dbReference type="EMBL" id="PVM83256.1"/>
    </source>
</evidence>
<evidence type="ECO:0000256" key="6">
    <source>
        <dbReference type="SAM" id="Phobius"/>
    </source>
</evidence>
<dbReference type="GO" id="GO:0005886">
    <property type="term" value="C:plasma membrane"/>
    <property type="evidence" value="ECO:0007669"/>
    <property type="project" value="UniProtKB-SubCell"/>
</dbReference>
<feature type="domain" description="ABC3 transporter permease C-terminal" evidence="7">
    <location>
        <begin position="3"/>
        <end position="110"/>
    </location>
</feature>
<dbReference type="InterPro" id="IPR038766">
    <property type="entry name" value="Membrane_comp_ABC_pdt"/>
</dbReference>
<keyword evidence="2" id="KW-1003">Cell membrane</keyword>
<evidence type="ECO:0000313" key="9">
    <source>
        <dbReference type="Proteomes" id="UP000244913"/>
    </source>
</evidence>
<protein>
    <submittedName>
        <fullName evidence="8">Oxidoreductase</fullName>
    </submittedName>
</protein>
<organism evidence="8 9">
    <name type="scientific">Caulobacter radicis</name>
    <dbReference type="NCBI Taxonomy" id="2172650"/>
    <lineage>
        <taxon>Bacteria</taxon>
        <taxon>Pseudomonadati</taxon>
        <taxon>Pseudomonadota</taxon>
        <taxon>Alphaproteobacteria</taxon>
        <taxon>Caulobacterales</taxon>
        <taxon>Caulobacteraceae</taxon>
        <taxon>Caulobacter</taxon>
    </lineage>
</organism>
<accession>A0A2T9JHX3</accession>
<feature type="non-terminal residue" evidence="8">
    <location>
        <position position="1"/>
    </location>
</feature>
<dbReference type="PANTHER" id="PTHR30287">
    <property type="entry name" value="MEMBRANE COMPONENT OF PREDICTED ABC SUPERFAMILY METABOLITE UPTAKE TRANSPORTER"/>
    <property type="match status" value="1"/>
</dbReference>
<comment type="caution">
    <text evidence="8">The sequence shown here is derived from an EMBL/GenBank/DDBJ whole genome shotgun (WGS) entry which is preliminary data.</text>
</comment>
<comment type="subcellular location">
    <subcellularLocation>
        <location evidence="1">Cell membrane</location>
        <topology evidence="1">Multi-pass membrane protein</topology>
    </subcellularLocation>
</comment>
<feature type="transmembrane region" description="Helical" evidence="6">
    <location>
        <begin position="82"/>
        <end position="108"/>
    </location>
</feature>
<evidence type="ECO:0000256" key="1">
    <source>
        <dbReference type="ARBA" id="ARBA00004651"/>
    </source>
</evidence>
<dbReference type="InterPro" id="IPR003838">
    <property type="entry name" value="ABC3_permease_C"/>
</dbReference>
<dbReference type="EMBL" id="QDKP01000033">
    <property type="protein sequence ID" value="PVM83256.1"/>
    <property type="molecule type" value="Genomic_DNA"/>
</dbReference>
<reference evidence="8 9" key="1">
    <citation type="submission" date="2018-04" db="EMBL/GenBank/DDBJ databases">
        <title>The genome sequence of Caulobacter sp. 736.</title>
        <authorList>
            <person name="Gao J."/>
            <person name="Sun J."/>
        </authorList>
    </citation>
    <scope>NUCLEOTIDE SEQUENCE [LARGE SCALE GENOMIC DNA]</scope>
    <source>
        <strain evidence="8 9">736</strain>
    </source>
</reference>
<name>A0A2T9JHX3_9CAUL</name>
<gene>
    <name evidence="8" type="ORF">DDF65_10300</name>
</gene>
<keyword evidence="4 6" id="KW-1133">Transmembrane helix</keyword>
<dbReference type="Pfam" id="PF02687">
    <property type="entry name" value="FtsX"/>
    <property type="match status" value="1"/>
</dbReference>
<evidence type="ECO:0000256" key="3">
    <source>
        <dbReference type="ARBA" id="ARBA00022692"/>
    </source>
</evidence>
<evidence type="ECO:0000256" key="4">
    <source>
        <dbReference type="ARBA" id="ARBA00022989"/>
    </source>
</evidence>
<proteinExistence type="predicted"/>
<sequence length="119" mass="11678">AVAGLAGLLVLAGAIAAGARARAREAATLKVLGATRAQILVAYVIEYGAVGLIAGAAGVLFGFAAAWPVVVKVFEASWSVDWSGVLVLLAGATGLATLGGLIAASLALSQRPAPVLRGD</sequence>
<dbReference type="PANTHER" id="PTHR30287:SF1">
    <property type="entry name" value="INNER MEMBRANE PROTEIN"/>
    <property type="match status" value="1"/>
</dbReference>
<keyword evidence="3 6" id="KW-0812">Transmembrane</keyword>
<keyword evidence="9" id="KW-1185">Reference proteome</keyword>
<evidence type="ECO:0000256" key="2">
    <source>
        <dbReference type="ARBA" id="ARBA00022475"/>
    </source>
</evidence>
<feature type="transmembrane region" description="Helical" evidence="6">
    <location>
        <begin position="47"/>
        <end position="70"/>
    </location>
</feature>
<evidence type="ECO:0000256" key="5">
    <source>
        <dbReference type="ARBA" id="ARBA00023136"/>
    </source>
</evidence>
<dbReference type="Proteomes" id="UP000244913">
    <property type="component" value="Unassembled WGS sequence"/>
</dbReference>